<evidence type="ECO:0000256" key="5">
    <source>
        <dbReference type="SAM" id="SignalP"/>
    </source>
</evidence>
<dbReference type="InterPro" id="IPR034746">
    <property type="entry name" value="POTRA"/>
</dbReference>
<keyword evidence="2" id="KW-1134">Transmembrane beta strand</keyword>
<proteinExistence type="predicted"/>
<evidence type="ECO:0000313" key="7">
    <source>
        <dbReference type="EMBL" id="ACL63542.1"/>
    </source>
</evidence>
<dbReference type="PROSITE" id="PS51257">
    <property type="entry name" value="PROKAR_LIPOPROTEIN"/>
    <property type="match status" value="1"/>
</dbReference>
<organism evidence="7 8">
    <name type="scientific">Anaeromyxobacter dehalogenans (strain ATCC BAA-258 / DSM 21875 / 2CP-1)</name>
    <dbReference type="NCBI Taxonomy" id="455488"/>
    <lineage>
        <taxon>Bacteria</taxon>
        <taxon>Pseudomonadati</taxon>
        <taxon>Myxococcota</taxon>
        <taxon>Myxococcia</taxon>
        <taxon>Myxococcales</taxon>
        <taxon>Cystobacterineae</taxon>
        <taxon>Anaeromyxobacteraceae</taxon>
        <taxon>Anaeromyxobacter</taxon>
    </lineage>
</organism>
<evidence type="ECO:0000256" key="4">
    <source>
        <dbReference type="ARBA" id="ARBA00023136"/>
    </source>
</evidence>
<dbReference type="Pfam" id="PF07244">
    <property type="entry name" value="POTRA"/>
    <property type="match status" value="2"/>
</dbReference>
<comment type="subcellular location">
    <subcellularLocation>
        <location evidence="1">Membrane</location>
    </subcellularLocation>
</comment>
<dbReference type="InterPro" id="IPR010827">
    <property type="entry name" value="BamA/TamA_POTRA"/>
</dbReference>
<sequence length="677" mass="74143">MPRRLALPLVALLALSAAGCMAARAKPGEEPVLYGLEIQGTHALDGDDIAEKLATQPSDRWAWQEVRRLDADALAVDRKRVEAYYRERGFYDAKVVDVQVRPDGPGRAKVVMRVEEGEPILVRSVEVSGLDAAPEAKARVGALPIRPGERFTERDYDGARGALLHALRNTGWADGAVTQRAQILPAEHAAEVRYEVTPGTRYRFGPVFVAGTAAVPRDRVREQAGIEIHPGDWFAEDRLAKAQARVFDLGVFGAVRVTRGAPDPQRAVVPIVVAVREVPFRTLRAGPGVGVQANTRWDVNGTVGWSHRNFMGDLRKLQLELRAGYAWLVARPRKEGPIALATAEFSQPGAISRRIDATARLEIERGLEQAYDFWSERLRVGFPFRLARRLTLVPSWNLEVYQLQNAVSTFDPTQPAKQGPELQNCQGSVCLLSYLEQRVGWDGRNDPLNPRRGVWVMLAVQEGFNVGGYGYRYLRFLPEARGFVPLGQKLVLAARARVGALVPVNQAGEPPIVARFTAGGPQSMRGYYTGRLAPMVLRDGDWVPVGGNGLADGSLELRLDLTRSWGAALFVDGGNVSRPSGVPTAYRDVLDPTQVQWAGGLGLRYRTPFGPVRFDVGVQLPTNLAAGVPFHQRFPTVPSVENAGAPIYDKAGNLVGTVPATHREPWIAFHLSIGEAF</sequence>
<dbReference type="EMBL" id="CP001359">
    <property type="protein sequence ID" value="ACL63542.1"/>
    <property type="molecule type" value="Genomic_DNA"/>
</dbReference>
<dbReference type="Gene3D" id="2.40.160.50">
    <property type="entry name" value="membrane protein fhac: a member of the omp85/tpsb transporter family"/>
    <property type="match status" value="1"/>
</dbReference>
<dbReference type="AlphaFoldDB" id="B8J8U4"/>
<feature type="signal peptide" evidence="5">
    <location>
        <begin position="1"/>
        <end position="22"/>
    </location>
</feature>
<dbReference type="Gene3D" id="3.10.20.310">
    <property type="entry name" value="membrane protein fhac"/>
    <property type="match status" value="2"/>
</dbReference>
<dbReference type="Proteomes" id="UP000007089">
    <property type="component" value="Chromosome"/>
</dbReference>
<dbReference type="PROSITE" id="PS51779">
    <property type="entry name" value="POTRA"/>
    <property type="match status" value="1"/>
</dbReference>
<keyword evidence="8" id="KW-1185">Reference proteome</keyword>
<evidence type="ECO:0000259" key="6">
    <source>
        <dbReference type="PROSITE" id="PS51779"/>
    </source>
</evidence>
<evidence type="ECO:0000256" key="3">
    <source>
        <dbReference type="ARBA" id="ARBA00022692"/>
    </source>
</evidence>
<name>B8J8U4_ANAD2</name>
<evidence type="ECO:0000256" key="1">
    <source>
        <dbReference type="ARBA" id="ARBA00004370"/>
    </source>
</evidence>
<dbReference type="PANTHER" id="PTHR12815">
    <property type="entry name" value="SORTING AND ASSEMBLY MACHINERY SAMM50 PROTEIN FAMILY MEMBER"/>
    <property type="match status" value="1"/>
</dbReference>
<accession>B8J8U4</accession>
<feature type="chain" id="PRO_5002872616" evidence="5">
    <location>
        <begin position="23"/>
        <end position="677"/>
    </location>
</feature>
<dbReference type="InterPro" id="IPR039910">
    <property type="entry name" value="D15-like"/>
</dbReference>
<evidence type="ECO:0000313" key="8">
    <source>
        <dbReference type="Proteomes" id="UP000007089"/>
    </source>
</evidence>
<dbReference type="PANTHER" id="PTHR12815:SF18">
    <property type="entry name" value="SORTING AND ASSEMBLY MACHINERY COMPONENT 50 HOMOLOG"/>
    <property type="match status" value="1"/>
</dbReference>
<dbReference type="Pfam" id="PF01103">
    <property type="entry name" value="Omp85"/>
    <property type="match status" value="1"/>
</dbReference>
<dbReference type="KEGG" id="acp:A2cp1_0183"/>
<reference evidence="7" key="1">
    <citation type="submission" date="2009-01" db="EMBL/GenBank/DDBJ databases">
        <title>Complete sequence of Anaeromyxobacter dehalogenans 2CP-1.</title>
        <authorList>
            <consortium name="US DOE Joint Genome Institute"/>
            <person name="Lucas S."/>
            <person name="Copeland A."/>
            <person name="Lapidus A."/>
            <person name="Glavina del Rio T."/>
            <person name="Dalin E."/>
            <person name="Tice H."/>
            <person name="Bruce D."/>
            <person name="Goodwin L."/>
            <person name="Pitluck S."/>
            <person name="Saunders E."/>
            <person name="Brettin T."/>
            <person name="Detter J.C."/>
            <person name="Han C."/>
            <person name="Larimer F."/>
            <person name="Land M."/>
            <person name="Hauser L."/>
            <person name="Kyrpides N."/>
            <person name="Ovchinnikova G."/>
            <person name="Beliaev A.S."/>
            <person name="Richardson P."/>
        </authorList>
    </citation>
    <scope>NUCLEOTIDE SEQUENCE</scope>
    <source>
        <strain evidence="7">2CP-1</strain>
    </source>
</reference>
<feature type="domain" description="POTRA" evidence="6">
    <location>
        <begin position="31"/>
        <end position="117"/>
    </location>
</feature>
<evidence type="ECO:0000256" key="2">
    <source>
        <dbReference type="ARBA" id="ARBA00022452"/>
    </source>
</evidence>
<dbReference type="HOGENOM" id="CLU_377614_0_0_7"/>
<dbReference type="GO" id="GO:0019867">
    <property type="term" value="C:outer membrane"/>
    <property type="evidence" value="ECO:0007669"/>
    <property type="project" value="InterPro"/>
</dbReference>
<protein>
    <submittedName>
        <fullName evidence="7">Surface antigen (D15)</fullName>
    </submittedName>
</protein>
<keyword evidence="5" id="KW-0732">Signal</keyword>
<keyword evidence="3" id="KW-0812">Transmembrane</keyword>
<keyword evidence="4" id="KW-0472">Membrane</keyword>
<dbReference type="RefSeq" id="WP_012631610.1">
    <property type="nucleotide sequence ID" value="NC_011891.1"/>
</dbReference>
<gene>
    <name evidence="7" type="ordered locus">A2cp1_0183</name>
</gene>
<dbReference type="InterPro" id="IPR000184">
    <property type="entry name" value="Bac_surfAg_D15"/>
</dbReference>